<evidence type="ECO:0000259" key="4">
    <source>
        <dbReference type="Pfam" id="PF13613"/>
    </source>
</evidence>
<sequence length="328" mass="37470">MDIATLSGSIPSLVNPPADPSVIFQNTFNSVMVVIHPPPEPTLDIYHRVSEGRNEMWHGRDVFLIFSNHRYAFYRSCGETPETILQMLGTVGPRIHESRTGRPHRLSPINRLLLVLLWLRSYPCYNLLSLLFDVSSHTVSMHIRALIPILWEIYSPNIAWPSRQQWLQLHGNWSNIPTALAAIDGTSHAIYRPQVEPQEEYYSGHRHVHCIHTQIVVDNENHIRLVKSGFLGHQNDAQQFNLLPSIGTNLELDFPPNYVILADKIYADRAPILFIPYLNTERHPVLFKEEKQMKTVDSFDYPGSCITPEGGAERAIKIKIGKTRSVFI</sequence>
<dbReference type="EMBL" id="UYJE01002572">
    <property type="protein sequence ID" value="VDI11973.1"/>
    <property type="molecule type" value="Genomic_DNA"/>
</dbReference>
<evidence type="ECO:0000256" key="2">
    <source>
        <dbReference type="ARBA" id="ARBA00022723"/>
    </source>
</evidence>
<gene>
    <name evidence="5" type="ORF">MGAL_10B013654</name>
</gene>
<organism evidence="5 6">
    <name type="scientific">Mytilus galloprovincialis</name>
    <name type="common">Mediterranean mussel</name>
    <dbReference type="NCBI Taxonomy" id="29158"/>
    <lineage>
        <taxon>Eukaryota</taxon>
        <taxon>Metazoa</taxon>
        <taxon>Spiralia</taxon>
        <taxon>Lophotrochozoa</taxon>
        <taxon>Mollusca</taxon>
        <taxon>Bivalvia</taxon>
        <taxon>Autobranchia</taxon>
        <taxon>Pteriomorphia</taxon>
        <taxon>Mytilida</taxon>
        <taxon>Mytiloidea</taxon>
        <taxon>Mytilidae</taxon>
        <taxon>Mytilinae</taxon>
        <taxon>Mytilus</taxon>
    </lineage>
</organism>
<evidence type="ECO:0000313" key="5">
    <source>
        <dbReference type="EMBL" id="VDI11973.1"/>
    </source>
</evidence>
<comment type="cofactor">
    <cofactor evidence="1">
        <name>a divalent metal cation</name>
        <dbReference type="ChEBI" id="CHEBI:60240"/>
    </cofactor>
</comment>
<comment type="caution">
    <text evidence="5">The sequence shown here is derived from an EMBL/GenBank/DDBJ whole genome shotgun (WGS) entry which is preliminary data.</text>
</comment>
<protein>
    <recommendedName>
        <fullName evidence="7">DDE Tnp4 domain-containing protein</fullName>
    </recommendedName>
</protein>
<dbReference type="Pfam" id="PF13359">
    <property type="entry name" value="DDE_Tnp_4"/>
    <property type="match status" value="1"/>
</dbReference>
<evidence type="ECO:0000313" key="6">
    <source>
        <dbReference type="Proteomes" id="UP000596742"/>
    </source>
</evidence>
<keyword evidence="6" id="KW-1185">Reference proteome</keyword>
<dbReference type="Pfam" id="PF13613">
    <property type="entry name" value="HTH_Tnp_4"/>
    <property type="match status" value="1"/>
</dbReference>
<feature type="domain" description="Transposase Helix-turn-helix" evidence="4">
    <location>
        <begin position="104"/>
        <end position="150"/>
    </location>
</feature>
<dbReference type="AlphaFoldDB" id="A0A8B6D0L3"/>
<dbReference type="OrthoDB" id="5978462at2759"/>
<proteinExistence type="predicted"/>
<name>A0A8B6D0L3_MYTGA</name>
<accession>A0A8B6D0L3</accession>
<dbReference type="GO" id="GO:0046872">
    <property type="term" value="F:metal ion binding"/>
    <property type="evidence" value="ECO:0007669"/>
    <property type="project" value="UniProtKB-KW"/>
</dbReference>
<dbReference type="Proteomes" id="UP000596742">
    <property type="component" value="Unassembled WGS sequence"/>
</dbReference>
<keyword evidence="2" id="KW-0479">Metal-binding</keyword>
<dbReference type="InterPro" id="IPR027806">
    <property type="entry name" value="HARBI1_dom"/>
</dbReference>
<dbReference type="InterPro" id="IPR027805">
    <property type="entry name" value="Transposase_HTH_dom"/>
</dbReference>
<reference evidence="5" key="1">
    <citation type="submission" date="2018-11" db="EMBL/GenBank/DDBJ databases">
        <authorList>
            <person name="Alioto T."/>
            <person name="Alioto T."/>
        </authorList>
    </citation>
    <scope>NUCLEOTIDE SEQUENCE</scope>
</reference>
<evidence type="ECO:0008006" key="7">
    <source>
        <dbReference type="Google" id="ProtNLM"/>
    </source>
</evidence>
<evidence type="ECO:0000256" key="1">
    <source>
        <dbReference type="ARBA" id="ARBA00001968"/>
    </source>
</evidence>
<evidence type="ECO:0000259" key="3">
    <source>
        <dbReference type="Pfam" id="PF13359"/>
    </source>
</evidence>
<feature type="domain" description="DDE Tnp4" evidence="3">
    <location>
        <begin position="183"/>
        <end position="293"/>
    </location>
</feature>